<evidence type="ECO:0000256" key="1">
    <source>
        <dbReference type="ARBA" id="ARBA00001947"/>
    </source>
</evidence>
<keyword evidence="3" id="KW-0479">Metal-binding</keyword>
<evidence type="ECO:0000256" key="3">
    <source>
        <dbReference type="ARBA" id="ARBA00022723"/>
    </source>
</evidence>
<comment type="similarity">
    <text evidence="2">Belongs to the zinc-containing alcohol dehydrogenase family.</text>
</comment>
<evidence type="ECO:0000256" key="4">
    <source>
        <dbReference type="ARBA" id="ARBA00022833"/>
    </source>
</evidence>
<dbReference type="InterPro" id="IPR036291">
    <property type="entry name" value="NAD(P)-bd_dom_sf"/>
</dbReference>
<sequence>MIECAGGRDTFQAAWRLARPNGTVALVAMYEENQTLPLPAMYGKNLVFKTGGVDASRGPELVSLLAQGKLRTDFLITHRGPLSEILEGYRVFGAHEEHCLKWVVTPG</sequence>
<name>A0A174W8D4_FLAPL</name>
<dbReference type="PANTHER" id="PTHR42813">
    <property type="entry name" value="ZINC-TYPE ALCOHOL DEHYDROGENASE-LIKE"/>
    <property type="match status" value="1"/>
</dbReference>
<protein>
    <submittedName>
        <fullName evidence="5">Uncharacterized protein</fullName>
    </submittedName>
</protein>
<proteinExistence type="inferred from homology"/>
<dbReference type="EMBL" id="CYZT01001141">
    <property type="protein sequence ID" value="CUQ43494.1"/>
    <property type="molecule type" value="Genomic_DNA"/>
</dbReference>
<evidence type="ECO:0000313" key="6">
    <source>
        <dbReference type="Proteomes" id="UP000095746"/>
    </source>
</evidence>
<dbReference type="Proteomes" id="UP000095746">
    <property type="component" value="Unassembled WGS sequence"/>
</dbReference>
<dbReference type="GO" id="GO:0046872">
    <property type="term" value="F:metal ion binding"/>
    <property type="evidence" value="ECO:0007669"/>
    <property type="project" value="UniProtKB-KW"/>
</dbReference>
<dbReference type="SUPFAM" id="SSF51735">
    <property type="entry name" value="NAD(P)-binding Rossmann-fold domains"/>
    <property type="match status" value="1"/>
</dbReference>
<evidence type="ECO:0000313" key="5">
    <source>
        <dbReference type="EMBL" id="CUQ43494.1"/>
    </source>
</evidence>
<accession>A0A174W8D4</accession>
<dbReference type="AlphaFoldDB" id="A0A174W8D4"/>
<dbReference type="PANTHER" id="PTHR42813:SF4">
    <property type="entry name" value="NADP-DEPENDENT ISOPROPANOL DEHYDROGENASE"/>
    <property type="match status" value="1"/>
</dbReference>
<gene>
    <name evidence="5" type="ORF">ERS852411_04399</name>
</gene>
<comment type="cofactor">
    <cofactor evidence="1">
        <name>Zn(2+)</name>
        <dbReference type="ChEBI" id="CHEBI:29105"/>
    </cofactor>
</comment>
<organism evidence="5 6">
    <name type="scientific">Flavonifractor plautii</name>
    <name type="common">Fusobacterium plautii</name>
    <dbReference type="NCBI Taxonomy" id="292800"/>
    <lineage>
        <taxon>Bacteria</taxon>
        <taxon>Bacillati</taxon>
        <taxon>Bacillota</taxon>
        <taxon>Clostridia</taxon>
        <taxon>Eubacteriales</taxon>
        <taxon>Oscillospiraceae</taxon>
        <taxon>Flavonifractor</taxon>
    </lineage>
</organism>
<keyword evidence="4" id="KW-0862">Zinc</keyword>
<dbReference type="Gene3D" id="3.90.180.10">
    <property type="entry name" value="Medium-chain alcohol dehydrogenases, catalytic domain"/>
    <property type="match status" value="1"/>
</dbReference>
<evidence type="ECO:0000256" key="2">
    <source>
        <dbReference type="ARBA" id="ARBA00008072"/>
    </source>
</evidence>
<dbReference type="Gene3D" id="3.40.50.720">
    <property type="entry name" value="NAD(P)-binding Rossmann-like Domain"/>
    <property type="match status" value="1"/>
</dbReference>
<reference evidence="5 6" key="1">
    <citation type="submission" date="2015-09" db="EMBL/GenBank/DDBJ databases">
        <authorList>
            <consortium name="Pathogen Informatics"/>
        </authorList>
    </citation>
    <scope>NUCLEOTIDE SEQUENCE [LARGE SCALE GENOMIC DNA]</scope>
    <source>
        <strain evidence="5 6">2789STDY5608854</strain>
    </source>
</reference>